<feature type="region of interest" description="Disordered" evidence="1">
    <location>
        <begin position="85"/>
        <end position="109"/>
    </location>
</feature>
<keyword evidence="3" id="KW-1185">Reference proteome</keyword>
<dbReference type="Proteomes" id="UP001266305">
    <property type="component" value="Unassembled WGS sequence"/>
</dbReference>
<comment type="caution">
    <text evidence="2">The sequence shown here is derived from an EMBL/GenBank/DDBJ whole genome shotgun (WGS) entry which is preliminary data.</text>
</comment>
<evidence type="ECO:0000313" key="2">
    <source>
        <dbReference type="EMBL" id="KAK2121701.1"/>
    </source>
</evidence>
<name>A0ABQ9WK44_SAGOE</name>
<feature type="compositionally biased region" description="Polar residues" evidence="1">
    <location>
        <begin position="87"/>
        <end position="98"/>
    </location>
</feature>
<evidence type="ECO:0000313" key="3">
    <source>
        <dbReference type="Proteomes" id="UP001266305"/>
    </source>
</evidence>
<gene>
    <name evidence="2" type="ORF">P7K49_003087</name>
</gene>
<organism evidence="2 3">
    <name type="scientific">Saguinus oedipus</name>
    <name type="common">Cotton-top tamarin</name>
    <name type="synonym">Oedipomidas oedipus</name>
    <dbReference type="NCBI Taxonomy" id="9490"/>
    <lineage>
        <taxon>Eukaryota</taxon>
        <taxon>Metazoa</taxon>
        <taxon>Chordata</taxon>
        <taxon>Craniata</taxon>
        <taxon>Vertebrata</taxon>
        <taxon>Euteleostomi</taxon>
        <taxon>Mammalia</taxon>
        <taxon>Eutheria</taxon>
        <taxon>Euarchontoglires</taxon>
        <taxon>Primates</taxon>
        <taxon>Haplorrhini</taxon>
        <taxon>Platyrrhini</taxon>
        <taxon>Cebidae</taxon>
        <taxon>Callitrichinae</taxon>
        <taxon>Saguinus</taxon>
    </lineage>
</organism>
<accession>A0ABQ9WK44</accession>
<evidence type="ECO:0000256" key="1">
    <source>
        <dbReference type="SAM" id="MobiDB-lite"/>
    </source>
</evidence>
<proteinExistence type="predicted"/>
<protein>
    <submittedName>
        <fullName evidence="2">Uncharacterized protein</fullName>
    </submittedName>
</protein>
<reference evidence="2 3" key="1">
    <citation type="submission" date="2023-05" db="EMBL/GenBank/DDBJ databases">
        <title>B98-5 Cell Line De Novo Hybrid Assembly: An Optical Mapping Approach.</title>
        <authorList>
            <person name="Kananen K."/>
            <person name="Auerbach J.A."/>
            <person name="Kautto E."/>
            <person name="Blachly J.S."/>
        </authorList>
    </citation>
    <scope>NUCLEOTIDE SEQUENCE [LARGE SCALE GENOMIC DNA]</scope>
    <source>
        <strain evidence="2">B95-8</strain>
        <tissue evidence="2">Cell line</tissue>
    </source>
</reference>
<dbReference type="EMBL" id="JASSZA010000001">
    <property type="protein sequence ID" value="KAK2121701.1"/>
    <property type="molecule type" value="Genomic_DNA"/>
</dbReference>
<sequence length="142" mass="15365">MLAGALVMEDCNVHSAASILASVKEQEARFERLTRALEQERRHVALQLERAQQPGMVSGGVGGGQPLPMAWQQLVLQEVPSDLPAEQQGQSRCLSQGNGKTGSWGLKRGSQARRSAAAWSWLPPFILQQEGAPPLDSQLKQG</sequence>